<dbReference type="InterPro" id="IPR000290">
    <property type="entry name" value="Colicin_pyocin"/>
</dbReference>
<reference evidence="3" key="1">
    <citation type="submission" date="2023-07" db="EMBL/GenBank/DDBJ databases">
        <title>Sorghum-associated microbial communities from plants grown in Nebraska, USA.</title>
        <authorList>
            <person name="Schachtman D."/>
        </authorList>
    </citation>
    <scope>NUCLEOTIDE SEQUENCE</scope>
    <source>
        <strain evidence="3">3432</strain>
    </source>
</reference>
<keyword evidence="2" id="KW-0079">Bacteriocin immunity</keyword>
<organism evidence="3 4">
    <name type="scientific">Pseudomonas brassicacearum</name>
    <dbReference type="NCBI Taxonomy" id="930166"/>
    <lineage>
        <taxon>Bacteria</taxon>
        <taxon>Pseudomonadati</taxon>
        <taxon>Pseudomonadota</taxon>
        <taxon>Gammaproteobacteria</taxon>
        <taxon>Pseudomonadales</taxon>
        <taxon>Pseudomonadaceae</taxon>
        <taxon>Pseudomonas</taxon>
    </lineage>
</organism>
<dbReference type="SUPFAM" id="SSF47345">
    <property type="entry name" value="Colicin E immunity proteins"/>
    <property type="match status" value="1"/>
</dbReference>
<evidence type="ECO:0000256" key="1">
    <source>
        <dbReference type="ARBA" id="ARBA00009346"/>
    </source>
</evidence>
<dbReference type="PRINTS" id="PR01299">
    <property type="entry name" value="PYOCIN"/>
</dbReference>
<dbReference type="CDD" id="cd16363">
    <property type="entry name" value="Col_Im_like"/>
    <property type="match status" value="1"/>
</dbReference>
<proteinExistence type="inferred from homology"/>
<gene>
    <name evidence="3" type="ORF">J2W43_001144</name>
</gene>
<accession>A0AAW8M662</accession>
<dbReference type="RefSeq" id="WP_310357381.1">
    <property type="nucleotide sequence ID" value="NZ_JAVDVC010000002.1"/>
</dbReference>
<dbReference type="GO" id="GO:0030153">
    <property type="term" value="P:bacteriocin immunity"/>
    <property type="evidence" value="ECO:0007669"/>
    <property type="project" value="UniProtKB-KW"/>
</dbReference>
<comment type="caution">
    <text evidence="3">The sequence shown here is derived from an EMBL/GenBank/DDBJ whole genome shotgun (WGS) entry which is preliminary data.</text>
</comment>
<evidence type="ECO:0000313" key="3">
    <source>
        <dbReference type="EMBL" id="MDR6957168.1"/>
    </source>
</evidence>
<dbReference type="EMBL" id="JAVDVC010000002">
    <property type="protein sequence ID" value="MDR6957168.1"/>
    <property type="molecule type" value="Genomic_DNA"/>
</dbReference>
<dbReference type="Pfam" id="PF01320">
    <property type="entry name" value="Colicin_Pyocin"/>
    <property type="match status" value="1"/>
</dbReference>
<dbReference type="Gene3D" id="1.10.1200.20">
    <property type="entry name" value="Colicin E immunity protein"/>
    <property type="match status" value="1"/>
</dbReference>
<sequence>MTKPTMTEPEFLAFVKKICDVDYPSDSAHVAAIMEFEKISEHPSGSDLIYYPEDGHNSAEQIVEKVKAWRTANGKPGFKQP</sequence>
<protein>
    <recommendedName>
        <fullName evidence="5">Bacteriocin immunity protein</fullName>
    </recommendedName>
</protein>
<dbReference type="AlphaFoldDB" id="A0AAW8M662"/>
<evidence type="ECO:0000313" key="4">
    <source>
        <dbReference type="Proteomes" id="UP001252613"/>
    </source>
</evidence>
<name>A0AAW8M662_9PSED</name>
<evidence type="ECO:0008006" key="5">
    <source>
        <dbReference type="Google" id="ProtNLM"/>
    </source>
</evidence>
<dbReference type="InterPro" id="IPR035900">
    <property type="entry name" value="Colicin_E_sf"/>
</dbReference>
<evidence type="ECO:0000256" key="2">
    <source>
        <dbReference type="ARBA" id="ARBA00023025"/>
    </source>
</evidence>
<dbReference type="Proteomes" id="UP001252613">
    <property type="component" value="Unassembled WGS sequence"/>
</dbReference>
<dbReference type="GO" id="GO:0015643">
    <property type="term" value="F:toxic substance binding"/>
    <property type="evidence" value="ECO:0007669"/>
    <property type="project" value="InterPro"/>
</dbReference>
<comment type="similarity">
    <text evidence="1">Belongs to the colicins ColE2/ColE8/ColE9 and pyocins S1/S2 family.</text>
</comment>